<evidence type="ECO:0000313" key="2">
    <source>
        <dbReference type="Proteomes" id="UP001185792"/>
    </source>
</evidence>
<organism evidence="1 2">
    <name type="scientific">Williamsia marianensis</name>
    <dbReference type="NCBI Taxonomy" id="85044"/>
    <lineage>
        <taxon>Bacteria</taxon>
        <taxon>Bacillati</taxon>
        <taxon>Actinomycetota</taxon>
        <taxon>Actinomycetes</taxon>
        <taxon>Mycobacteriales</taxon>
        <taxon>Nocardiaceae</taxon>
        <taxon>Williamsia</taxon>
    </lineage>
</organism>
<accession>A0ABU4ER76</accession>
<name>A0ABU4ER76_WILMA</name>
<sequence>MTRTPAMEHVYNHTKMPGDPAYTDLDDDTKFVLFDLAVSSPEAHVAAATVIDPTHFTH</sequence>
<dbReference type="EMBL" id="JAWLUM010000001">
    <property type="protein sequence ID" value="MDV7133745.1"/>
    <property type="molecule type" value="Genomic_DNA"/>
</dbReference>
<dbReference type="RefSeq" id="WP_165842566.1">
    <property type="nucleotide sequence ID" value="NZ_JAWLUM010000001.1"/>
</dbReference>
<evidence type="ECO:0000313" key="1">
    <source>
        <dbReference type="EMBL" id="MDV7133745.1"/>
    </source>
</evidence>
<gene>
    <name evidence="1" type="ORF">R4198_08550</name>
</gene>
<reference evidence="1 2" key="1">
    <citation type="submission" date="2023-10" db="EMBL/GenBank/DDBJ databases">
        <title>Development of a sustainable strategy for remediation of hydrocarbon-contaminated territories based on the waste exchange concept.</title>
        <authorList>
            <person name="Krivoruchko A."/>
        </authorList>
    </citation>
    <scope>NUCLEOTIDE SEQUENCE [LARGE SCALE GENOMIC DNA]</scope>
    <source>
        <strain evidence="1 2">IEGM 1236</strain>
    </source>
</reference>
<comment type="caution">
    <text evidence="1">The sequence shown here is derived from an EMBL/GenBank/DDBJ whole genome shotgun (WGS) entry which is preliminary data.</text>
</comment>
<dbReference type="Proteomes" id="UP001185792">
    <property type="component" value="Unassembled WGS sequence"/>
</dbReference>
<protein>
    <submittedName>
        <fullName evidence="1">Uncharacterized protein</fullName>
    </submittedName>
</protein>
<proteinExistence type="predicted"/>
<keyword evidence="2" id="KW-1185">Reference proteome</keyword>